<feature type="binding site" evidence="4">
    <location>
        <position position="20"/>
    </location>
    <ligand>
        <name>Zn(2+)</name>
        <dbReference type="ChEBI" id="CHEBI:29105"/>
        <note>ligand shared with metalloproteinase partner</note>
    </ligand>
</feature>
<feature type="disulfide bond" evidence="5">
    <location>
        <begin position="22"/>
        <end position="109"/>
    </location>
</feature>
<accession>A0A914E5T8</accession>
<keyword evidence="3 5" id="KW-1015">Disulfide bond</keyword>
<dbReference type="Pfam" id="PF00965">
    <property type="entry name" value="TIMP"/>
    <property type="match status" value="1"/>
</dbReference>
<dbReference type="GO" id="GO:0005615">
    <property type="term" value="C:extracellular space"/>
    <property type="evidence" value="ECO:0007669"/>
    <property type="project" value="TreeGrafter"/>
</dbReference>
<comment type="subcellular location">
    <subcellularLocation>
        <location evidence="1">Secreted</location>
    </subcellularLocation>
</comment>
<feature type="disulfide bond" evidence="5">
    <location>
        <begin position="20"/>
        <end position="81"/>
    </location>
</feature>
<name>A0A914E5T8_9BILA</name>
<dbReference type="GO" id="GO:0031012">
    <property type="term" value="C:extracellular matrix"/>
    <property type="evidence" value="ECO:0007669"/>
    <property type="project" value="TreeGrafter"/>
</dbReference>
<feature type="signal peptide" evidence="6">
    <location>
        <begin position="1"/>
        <end position="19"/>
    </location>
</feature>
<reference evidence="9" key="1">
    <citation type="submission" date="2022-11" db="UniProtKB">
        <authorList>
            <consortium name="WormBaseParasite"/>
        </authorList>
    </citation>
    <scope>IDENTIFICATION</scope>
</reference>
<dbReference type="PANTHER" id="PTHR11844:SF25">
    <property type="entry name" value="NTR DOMAIN-CONTAINING PROTEIN"/>
    <property type="match status" value="1"/>
</dbReference>
<dbReference type="Gene3D" id="2.40.50.120">
    <property type="match status" value="1"/>
</dbReference>
<organism evidence="8 9">
    <name type="scientific">Acrobeloides nanus</name>
    <dbReference type="NCBI Taxonomy" id="290746"/>
    <lineage>
        <taxon>Eukaryota</taxon>
        <taxon>Metazoa</taxon>
        <taxon>Ecdysozoa</taxon>
        <taxon>Nematoda</taxon>
        <taxon>Chromadorea</taxon>
        <taxon>Rhabditida</taxon>
        <taxon>Tylenchina</taxon>
        <taxon>Cephalobomorpha</taxon>
        <taxon>Cephaloboidea</taxon>
        <taxon>Cephalobidae</taxon>
        <taxon>Acrobeloides</taxon>
    </lineage>
</organism>
<evidence type="ECO:0000313" key="8">
    <source>
        <dbReference type="Proteomes" id="UP000887540"/>
    </source>
</evidence>
<evidence type="ECO:0000313" key="9">
    <source>
        <dbReference type="WBParaSite" id="ACRNAN_scaffold595.g28601.t1"/>
    </source>
</evidence>
<dbReference type="SUPFAM" id="SSF50242">
    <property type="entry name" value="TIMP-like"/>
    <property type="match status" value="1"/>
</dbReference>
<evidence type="ECO:0000256" key="4">
    <source>
        <dbReference type="PIRSR" id="PIRSR601820-1"/>
    </source>
</evidence>
<evidence type="ECO:0000256" key="6">
    <source>
        <dbReference type="SAM" id="SignalP"/>
    </source>
</evidence>
<sequence>MKFFFFVTTIASYLGISLACSCLPPTQQTTWCSADWVSKVTVKSRTGNNMAIHYTVTQDEIFKGGNNLPNDVFSASSSAACGETMLQVGKSYLLAGFQDDHHTLTINSCTIMPLSDNHFGGPLEWTLVLFLKAVFVQDIHVIVLLVVYWDTTMICLNK</sequence>
<keyword evidence="6" id="KW-0732">Signal</keyword>
<dbReference type="AlphaFoldDB" id="A0A914E5T8"/>
<evidence type="ECO:0000256" key="3">
    <source>
        <dbReference type="ARBA" id="ARBA00023157"/>
    </source>
</evidence>
<dbReference type="PANTHER" id="PTHR11844">
    <property type="entry name" value="METALLOPROTEASE INHIBITOR"/>
    <property type="match status" value="1"/>
</dbReference>
<dbReference type="PROSITE" id="PS51257">
    <property type="entry name" value="PROKAR_LIPOPROTEIN"/>
    <property type="match status" value="1"/>
</dbReference>
<proteinExistence type="predicted"/>
<dbReference type="PROSITE" id="PS50189">
    <property type="entry name" value="NTR"/>
    <property type="match status" value="1"/>
</dbReference>
<dbReference type="InterPro" id="IPR008993">
    <property type="entry name" value="TIMP-like_OB-fold"/>
</dbReference>
<evidence type="ECO:0000256" key="5">
    <source>
        <dbReference type="PIRSR" id="PIRSR601820-3"/>
    </source>
</evidence>
<dbReference type="GO" id="GO:0008191">
    <property type="term" value="F:metalloendopeptidase inhibitor activity"/>
    <property type="evidence" value="ECO:0007669"/>
    <property type="project" value="InterPro"/>
</dbReference>
<keyword evidence="8" id="KW-1185">Reference proteome</keyword>
<keyword evidence="4" id="KW-0862">Zinc</keyword>
<dbReference type="InterPro" id="IPR001820">
    <property type="entry name" value="TIMP"/>
</dbReference>
<dbReference type="Proteomes" id="UP000887540">
    <property type="component" value="Unplaced"/>
</dbReference>
<dbReference type="GO" id="GO:0046872">
    <property type="term" value="F:metal ion binding"/>
    <property type="evidence" value="ECO:0007669"/>
    <property type="project" value="UniProtKB-KW"/>
</dbReference>
<dbReference type="InterPro" id="IPR001134">
    <property type="entry name" value="Netrin_domain"/>
</dbReference>
<evidence type="ECO:0000256" key="1">
    <source>
        <dbReference type="ARBA" id="ARBA00004613"/>
    </source>
</evidence>
<dbReference type="WBParaSite" id="ACRNAN_scaffold595.g28601.t1">
    <property type="protein sequence ID" value="ACRNAN_scaffold595.g28601.t1"/>
    <property type="gene ID" value="ACRNAN_scaffold595.g28601"/>
</dbReference>
<dbReference type="GO" id="GO:0002020">
    <property type="term" value="F:protease binding"/>
    <property type="evidence" value="ECO:0007669"/>
    <property type="project" value="TreeGrafter"/>
</dbReference>
<dbReference type="GO" id="GO:0051045">
    <property type="term" value="P:negative regulation of membrane protein ectodomain proteolysis"/>
    <property type="evidence" value="ECO:0007669"/>
    <property type="project" value="TreeGrafter"/>
</dbReference>
<keyword evidence="2" id="KW-0964">Secreted</keyword>
<feature type="domain" description="NTR" evidence="7">
    <location>
        <begin position="20"/>
        <end position="158"/>
    </location>
</feature>
<protein>
    <submittedName>
        <fullName evidence="9">NTR domain-containing protein</fullName>
    </submittedName>
</protein>
<keyword evidence="4" id="KW-0479">Metal-binding</keyword>
<evidence type="ECO:0000259" key="7">
    <source>
        <dbReference type="PROSITE" id="PS50189"/>
    </source>
</evidence>
<feature type="chain" id="PRO_5037409830" evidence="6">
    <location>
        <begin position="20"/>
        <end position="158"/>
    </location>
</feature>
<evidence type="ECO:0000256" key="2">
    <source>
        <dbReference type="ARBA" id="ARBA00022525"/>
    </source>
</evidence>